<evidence type="ECO:0000313" key="2">
    <source>
        <dbReference type="EMBL" id="KAK2094225.1"/>
    </source>
</evidence>
<feature type="non-terminal residue" evidence="2">
    <location>
        <position position="79"/>
    </location>
</feature>
<dbReference type="EMBL" id="JASSZA010000014">
    <property type="protein sequence ID" value="KAK2094225.1"/>
    <property type="molecule type" value="Genomic_DNA"/>
</dbReference>
<evidence type="ECO:0000256" key="1">
    <source>
        <dbReference type="SAM" id="MobiDB-lite"/>
    </source>
</evidence>
<keyword evidence="3" id="KW-1185">Reference proteome</keyword>
<feature type="compositionally biased region" description="Low complexity" evidence="1">
    <location>
        <begin position="26"/>
        <end position="36"/>
    </location>
</feature>
<dbReference type="Proteomes" id="UP001266305">
    <property type="component" value="Unassembled WGS sequence"/>
</dbReference>
<protein>
    <submittedName>
        <fullName evidence="2">Uncharacterized protein</fullName>
    </submittedName>
</protein>
<evidence type="ECO:0000313" key="3">
    <source>
        <dbReference type="Proteomes" id="UP001266305"/>
    </source>
</evidence>
<accession>A0ABQ9UBS5</accession>
<feature type="region of interest" description="Disordered" evidence="1">
    <location>
        <begin position="1"/>
        <end position="79"/>
    </location>
</feature>
<comment type="caution">
    <text evidence="2">The sequence shown here is derived from an EMBL/GenBank/DDBJ whole genome shotgun (WGS) entry which is preliminary data.</text>
</comment>
<reference evidence="2 3" key="1">
    <citation type="submission" date="2023-05" db="EMBL/GenBank/DDBJ databases">
        <title>B98-5 Cell Line De Novo Hybrid Assembly: An Optical Mapping Approach.</title>
        <authorList>
            <person name="Kananen K."/>
            <person name="Auerbach J.A."/>
            <person name="Kautto E."/>
            <person name="Blachly J.S."/>
        </authorList>
    </citation>
    <scope>NUCLEOTIDE SEQUENCE [LARGE SCALE GENOMIC DNA]</scope>
    <source>
        <strain evidence="2">B95-8</strain>
        <tissue evidence="2">Cell line</tissue>
    </source>
</reference>
<feature type="compositionally biased region" description="Basic and acidic residues" evidence="1">
    <location>
        <begin position="15"/>
        <end position="24"/>
    </location>
</feature>
<name>A0ABQ9UBS5_SAGOE</name>
<gene>
    <name evidence="2" type="ORF">P7K49_027963</name>
</gene>
<organism evidence="2 3">
    <name type="scientific">Saguinus oedipus</name>
    <name type="common">Cotton-top tamarin</name>
    <name type="synonym">Oedipomidas oedipus</name>
    <dbReference type="NCBI Taxonomy" id="9490"/>
    <lineage>
        <taxon>Eukaryota</taxon>
        <taxon>Metazoa</taxon>
        <taxon>Chordata</taxon>
        <taxon>Craniata</taxon>
        <taxon>Vertebrata</taxon>
        <taxon>Euteleostomi</taxon>
        <taxon>Mammalia</taxon>
        <taxon>Eutheria</taxon>
        <taxon>Euarchontoglires</taxon>
        <taxon>Primates</taxon>
        <taxon>Haplorrhini</taxon>
        <taxon>Platyrrhini</taxon>
        <taxon>Cebidae</taxon>
        <taxon>Callitrichinae</taxon>
        <taxon>Saguinus</taxon>
    </lineage>
</organism>
<feature type="non-terminal residue" evidence="2">
    <location>
        <position position="1"/>
    </location>
</feature>
<sequence>QEPTQFYTRGLGEPPRTKPRERPARAVRPAAPDRSPIGGSPGLCHGTLPKNQPGRGVHGGPRASAHPSPGLAVSTVTDM</sequence>
<proteinExistence type="predicted"/>